<dbReference type="EMBL" id="MU005576">
    <property type="protein sequence ID" value="KAF2687010.1"/>
    <property type="molecule type" value="Genomic_DNA"/>
</dbReference>
<feature type="compositionally biased region" description="Polar residues" evidence="1">
    <location>
        <begin position="18"/>
        <end position="28"/>
    </location>
</feature>
<proteinExistence type="predicted"/>
<dbReference type="Proteomes" id="UP000799291">
    <property type="component" value="Unassembled WGS sequence"/>
</dbReference>
<reference evidence="2" key="1">
    <citation type="journal article" date="2020" name="Stud. Mycol.">
        <title>101 Dothideomycetes genomes: a test case for predicting lifestyles and emergence of pathogens.</title>
        <authorList>
            <person name="Haridas S."/>
            <person name="Albert R."/>
            <person name="Binder M."/>
            <person name="Bloem J."/>
            <person name="Labutti K."/>
            <person name="Salamov A."/>
            <person name="Andreopoulos B."/>
            <person name="Baker S."/>
            <person name="Barry K."/>
            <person name="Bills G."/>
            <person name="Bluhm B."/>
            <person name="Cannon C."/>
            <person name="Castanera R."/>
            <person name="Culley D."/>
            <person name="Daum C."/>
            <person name="Ezra D."/>
            <person name="Gonzalez J."/>
            <person name="Henrissat B."/>
            <person name="Kuo A."/>
            <person name="Liang C."/>
            <person name="Lipzen A."/>
            <person name="Lutzoni F."/>
            <person name="Magnuson J."/>
            <person name="Mondo S."/>
            <person name="Nolan M."/>
            <person name="Ohm R."/>
            <person name="Pangilinan J."/>
            <person name="Park H.-J."/>
            <person name="Ramirez L."/>
            <person name="Alfaro M."/>
            <person name="Sun H."/>
            <person name="Tritt A."/>
            <person name="Yoshinaga Y."/>
            <person name="Zwiers L.-H."/>
            <person name="Turgeon B."/>
            <person name="Goodwin S."/>
            <person name="Spatafora J."/>
            <person name="Crous P."/>
            <person name="Grigoriev I."/>
        </authorList>
    </citation>
    <scope>NUCLEOTIDE SEQUENCE</scope>
    <source>
        <strain evidence="2">CBS 122367</strain>
    </source>
</reference>
<feature type="region of interest" description="Disordered" evidence="1">
    <location>
        <begin position="1"/>
        <end position="103"/>
    </location>
</feature>
<feature type="compositionally biased region" description="Polar residues" evidence="1">
    <location>
        <begin position="58"/>
        <end position="71"/>
    </location>
</feature>
<feature type="compositionally biased region" description="Polar residues" evidence="1">
    <location>
        <begin position="81"/>
        <end position="103"/>
    </location>
</feature>
<evidence type="ECO:0000313" key="3">
    <source>
        <dbReference type="Proteomes" id="UP000799291"/>
    </source>
</evidence>
<keyword evidence="3" id="KW-1185">Reference proteome</keyword>
<evidence type="ECO:0000256" key="1">
    <source>
        <dbReference type="SAM" id="MobiDB-lite"/>
    </source>
</evidence>
<sequence>MSLTPSSTHALRIAGDSALQTTKPSSSPHCRKSHLSPPHAYIVPAPVSTYTPAAASPFQLQPQSRPAQLTTPPHHHRSHACASNKQLHSHPSAQTPTTIQTTS</sequence>
<organism evidence="2 3">
    <name type="scientific">Lentithecium fluviatile CBS 122367</name>
    <dbReference type="NCBI Taxonomy" id="1168545"/>
    <lineage>
        <taxon>Eukaryota</taxon>
        <taxon>Fungi</taxon>
        <taxon>Dikarya</taxon>
        <taxon>Ascomycota</taxon>
        <taxon>Pezizomycotina</taxon>
        <taxon>Dothideomycetes</taxon>
        <taxon>Pleosporomycetidae</taxon>
        <taxon>Pleosporales</taxon>
        <taxon>Massarineae</taxon>
        <taxon>Lentitheciaceae</taxon>
        <taxon>Lentithecium</taxon>
    </lineage>
</organism>
<dbReference type="AlphaFoldDB" id="A0A6G1J9U9"/>
<accession>A0A6G1J9U9</accession>
<protein>
    <submittedName>
        <fullName evidence="2">Uncharacterized protein</fullName>
    </submittedName>
</protein>
<evidence type="ECO:0000313" key="2">
    <source>
        <dbReference type="EMBL" id="KAF2687010.1"/>
    </source>
</evidence>
<name>A0A6G1J9U9_9PLEO</name>
<gene>
    <name evidence="2" type="ORF">K458DRAFT_402518</name>
</gene>